<name>A0A0A2M517_9FLAO</name>
<dbReference type="RefSeq" id="WP_035130812.1">
    <property type="nucleotide sequence ID" value="NZ_JRLV01000003.1"/>
</dbReference>
<keyword evidence="2" id="KW-0808">Transferase</keyword>
<protein>
    <submittedName>
        <fullName evidence="2">GNAT family acetyltransferase</fullName>
    </submittedName>
</protein>
<dbReference type="SUPFAM" id="SSF55729">
    <property type="entry name" value="Acyl-CoA N-acyltransferases (Nat)"/>
    <property type="match status" value="1"/>
</dbReference>
<dbReference type="InterPro" id="IPR016181">
    <property type="entry name" value="Acyl_CoA_acyltransferase"/>
</dbReference>
<evidence type="ECO:0000259" key="1">
    <source>
        <dbReference type="PROSITE" id="PS51186"/>
    </source>
</evidence>
<dbReference type="Proteomes" id="UP000030129">
    <property type="component" value="Unassembled WGS sequence"/>
</dbReference>
<proteinExistence type="predicted"/>
<dbReference type="InterPro" id="IPR000182">
    <property type="entry name" value="GNAT_dom"/>
</dbReference>
<comment type="caution">
    <text evidence="2">The sequence shown here is derived from an EMBL/GenBank/DDBJ whole genome shotgun (WGS) entry which is preliminary data.</text>
</comment>
<dbReference type="PROSITE" id="PS51186">
    <property type="entry name" value="GNAT"/>
    <property type="match status" value="1"/>
</dbReference>
<dbReference type="GO" id="GO:0016747">
    <property type="term" value="F:acyltransferase activity, transferring groups other than amino-acyl groups"/>
    <property type="evidence" value="ECO:0007669"/>
    <property type="project" value="InterPro"/>
</dbReference>
<organism evidence="2 3">
    <name type="scientific">Flavobacterium beibuense F44-8</name>
    <dbReference type="NCBI Taxonomy" id="1406840"/>
    <lineage>
        <taxon>Bacteria</taxon>
        <taxon>Pseudomonadati</taxon>
        <taxon>Bacteroidota</taxon>
        <taxon>Flavobacteriia</taxon>
        <taxon>Flavobacteriales</taxon>
        <taxon>Flavobacteriaceae</taxon>
        <taxon>Flavobacterium</taxon>
    </lineage>
</organism>
<dbReference type="eggNOG" id="COG0456">
    <property type="taxonomic scope" value="Bacteria"/>
</dbReference>
<evidence type="ECO:0000313" key="2">
    <source>
        <dbReference type="EMBL" id="KGO83435.1"/>
    </source>
</evidence>
<gene>
    <name evidence="2" type="ORF">Q763_02385</name>
</gene>
<reference evidence="2 3" key="1">
    <citation type="submission" date="2013-09" db="EMBL/GenBank/DDBJ databases">
        <authorList>
            <person name="Zeng Z."/>
            <person name="Chen C."/>
        </authorList>
    </citation>
    <scope>NUCLEOTIDE SEQUENCE [LARGE SCALE GENOMIC DNA]</scope>
    <source>
        <strain evidence="2 3">F44-8</strain>
    </source>
</reference>
<dbReference type="EMBL" id="JRLV01000003">
    <property type="protein sequence ID" value="KGO83435.1"/>
    <property type="molecule type" value="Genomic_DNA"/>
</dbReference>
<dbReference type="Gene3D" id="3.40.630.30">
    <property type="match status" value="1"/>
</dbReference>
<feature type="domain" description="N-acetyltransferase" evidence="1">
    <location>
        <begin position="2"/>
        <end position="148"/>
    </location>
</feature>
<accession>A0A0A2M517</accession>
<dbReference type="CDD" id="cd04301">
    <property type="entry name" value="NAT_SF"/>
    <property type="match status" value="1"/>
</dbReference>
<sequence length="151" mass="17580">MVSIREYTSADKPCLIELLRLNTPHYFSPEEEQDLIDYLNNSIYKYYVLTKNENIVGAGGINLSDDLTTGILSWDFFHPDYHGQGLGTTLTLFRIQKIKQISTVTTVRVRTSQLTYKFYGKFGFKIREISKDYWAKGLDLYRMENSINDIK</sequence>
<keyword evidence="3" id="KW-1185">Reference proteome</keyword>
<dbReference type="STRING" id="1406840.Q763_02385"/>
<dbReference type="Pfam" id="PF13673">
    <property type="entry name" value="Acetyltransf_10"/>
    <property type="match status" value="1"/>
</dbReference>
<evidence type="ECO:0000313" key="3">
    <source>
        <dbReference type="Proteomes" id="UP000030129"/>
    </source>
</evidence>
<dbReference type="AlphaFoldDB" id="A0A0A2M517"/>